<evidence type="ECO:0000256" key="9">
    <source>
        <dbReference type="ARBA" id="ARBA00023239"/>
    </source>
</evidence>
<keyword evidence="10" id="KW-0511">Multifunctional enzyme</keyword>
<organism evidence="14 15">
    <name type="scientific">Acetatifactor muris</name>
    <dbReference type="NCBI Taxonomy" id="879566"/>
    <lineage>
        <taxon>Bacteria</taxon>
        <taxon>Bacillati</taxon>
        <taxon>Bacillota</taxon>
        <taxon>Clostridia</taxon>
        <taxon>Lachnospirales</taxon>
        <taxon>Lachnospiraceae</taxon>
        <taxon>Acetatifactor</taxon>
    </lineage>
</organism>
<evidence type="ECO:0000256" key="8">
    <source>
        <dbReference type="ARBA" id="ARBA00023204"/>
    </source>
</evidence>
<dbReference type="Proteomes" id="UP000236311">
    <property type="component" value="Unassembled WGS sequence"/>
</dbReference>
<dbReference type="SUPFAM" id="SSF46946">
    <property type="entry name" value="S13-like H2TH domain"/>
    <property type="match status" value="1"/>
</dbReference>
<name>A0A2K4ZHE0_9FIRM</name>
<protein>
    <submittedName>
        <fullName evidence="14">Formamidopyrimidine-DNA glycosylase</fullName>
        <ecNumber evidence="14">3.2.2.23</ecNumber>
    </submittedName>
</protein>
<dbReference type="EMBL" id="OFSM01000012">
    <property type="protein sequence ID" value="SOY29889.1"/>
    <property type="molecule type" value="Genomic_DNA"/>
</dbReference>
<evidence type="ECO:0000256" key="6">
    <source>
        <dbReference type="ARBA" id="ARBA00022833"/>
    </source>
</evidence>
<dbReference type="GO" id="GO:0003906">
    <property type="term" value="F:DNA-(apurinic or apyrimidinic site) endonuclease activity"/>
    <property type="evidence" value="ECO:0007669"/>
    <property type="project" value="InterPro"/>
</dbReference>
<keyword evidence="4 12" id="KW-0863">Zinc-finger</keyword>
<keyword evidence="8" id="KW-0234">DNA repair</keyword>
<dbReference type="SMART" id="SM01232">
    <property type="entry name" value="H2TH"/>
    <property type="match status" value="1"/>
</dbReference>
<dbReference type="PANTHER" id="PTHR22993:SF9">
    <property type="entry name" value="FORMAMIDOPYRIMIDINE-DNA GLYCOSYLASE"/>
    <property type="match status" value="1"/>
</dbReference>
<dbReference type="EC" id="3.2.2.23" evidence="14"/>
<evidence type="ECO:0000256" key="4">
    <source>
        <dbReference type="ARBA" id="ARBA00022771"/>
    </source>
</evidence>
<feature type="domain" description="FPG-type" evidence="13">
    <location>
        <begin position="227"/>
        <end position="273"/>
    </location>
</feature>
<dbReference type="InterPro" id="IPR015886">
    <property type="entry name" value="H2TH_FPG"/>
</dbReference>
<dbReference type="PANTHER" id="PTHR22993">
    <property type="entry name" value="FORMAMIDOPYRIMIDINE-DNA GLYCOSYLASE"/>
    <property type="match status" value="1"/>
</dbReference>
<dbReference type="AlphaFoldDB" id="A0A2K4ZHE0"/>
<keyword evidence="5 14" id="KW-0378">Hydrolase</keyword>
<dbReference type="SUPFAM" id="SSF57716">
    <property type="entry name" value="Glucocorticoid receptor-like (DNA-binding domain)"/>
    <property type="match status" value="1"/>
</dbReference>
<keyword evidence="9" id="KW-0456">Lyase</keyword>
<keyword evidence="3" id="KW-0227">DNA damage</keyword>
<reference evidence="14 15" key="1">
    <citation type="submission" date="2018-01" db="EMBL/GenBank/DDBJ databases">
        <authorList>
            <person name="Gaut B.S."/>
            <person name="Morton B.R."/>
            <person name="Clegg M.T."/>
            <person name="Duvall M.R."/>
        </authorList>
    </citation>
    <scope>NUCLEOTIDE SEQUENCE [LARGE SCALE GENOMIC DNA]</scope>
    <source>
        <strain evidence="14">GP69</strain>
    </source>
</reference>
<sequence>MLEIPESLNLAKQMNQRFRGRKIVDTEAAHTKHSFAWYTGEPDFYAKTMTGCVIGESMGIGSMLEVSLGEYSFVMGDGIHLRCFLPGEKLPERYQIRLTLDDGSSLVCTVQMYGSMSLVKPKEYDNPYYLAAKEKPLPVTEDFDYGYFRKLREESTGTMSAKAFLATQQRIPGLGNGVLQDILLRAGLHPRKKVGNLTESRWKQLYETVTETLSRMTDAGGRDTEKDIFGKKGEYVTLLSKNTVGKPCPFCGSIIQKANYLGGTVYFCPSCQEL</sequence>
<proteinExistence type="inferred from homology"/>
<dbReference type="GO" id="GO:0008270">
    <property type="term" value="F:zinc ion binding"/>
    <property type="evidence" value="ECO:0007669"/>
    <property type="project" value="UniProtKB-KW"/>
</dbReference>
<keyword evidence="7" id="KW-0238">DNA-binding</keyword>
<dbReference type="PROSITE" id="PS51066">
    <property type="entry name" value="ZF_FPG_2"/>
    <property type="match status" value="1"/>
</dbReference>
<dbReference type="GO" id="GO:0003684">
    <property type="term" value="F:damaged DNA binding"/>
    <property type="evidence" value="ECO:0007669"/>
    <property type="project" value="InterPro"/>
</dbReference>
<dbReference type="InterPro" id="IPR010979">
    <property type="entry name" value="Ribosomal_uS13-like_H2TH"/>
</dbReference>
<evidence type="ECO:0000256" key="7">
    <source>
        <dbReference type="ARBA" id="ARBA00023125"/>
    </source>
</evidence>
<evidence type="ECO:0000313" key="14">
    <source>
        <dbReference type="EMBL" id="SOY29889.1"/>
    </source>
</evidence>
<evidence type="ECO:0000256" key="12">
    <source>
        <dbReference type="PROSITE-ProRule" id="PRU00391"/>
    </source>
</evidence>
<keyword evidence="11 14" id="KW-0326">Glycosidase</keyword>
<dbReference type="InterPro" id="IPR000214">
    <property type="entry name" value="Znf_DNA_glyclase/AP_lyase"/>
</dbReference>
<keyword evidence="6" id="KW-0862">Zinc</keyword>
<evidence type="ECO:0000256" key="10">
    <source>
        <dbReference type="ARBA" id="ARBA00023268"/>
    </source>
</evidence>
<comment type="similarity">
    <text evidence="1">Belongs to the FPG family.</text>
</comment>
<keyword evidence="2" id="KW-0479">Metal-binding</keyword>
<dbReference type="Gene3D" id="1.10.8.50">
    <property type="match status" value="1"/>
</dbReference>
<dbReference type="InterPro" id="IPR035937">
    <property type="entry name" value="FPG_N"/>
</dbReference>
<accession>A0A2K4ZHE0</accession>
<dbReference type="GO" id="GO:0016829">
    <property type="term" value="F:lyase activity"/>
    <property type="evidence" value="ECO:0007669"/>
    <property type="project" value="UniProtKB-KW"/>
</dbReference>
<evidence type="ECO:0000256" key="3">
    <source>
        <dbReference type="ARBA" id="ARBA00022763"/>
    </source>
</evidence>
<keyword evidence="15" id="KW-1185">Reference proteome</keyword>
<evidence type="ECO:0000256" key="2">
    <source>
        <dbReference type="ARBA" id="ARBA00022723"/>
    </source>
</evidence>
<gene>
    <name evidence="14" type="primary">mutM_1</name>
    <name evidence="14" type="ORF">AMURIS_02610</name>
</gene>
<evidence type="ECO:0000256" key="5">
    <source>
        <dbReference type="ARBA" id="ARBA00022801"/>
    </source>
</evidence>
<dbReference type="GO" id="GO:0006284">
    <property type="term" value="P:base-excision repair"/>
    <property type="evidence" value="ECO:0007669"/>
    <property type="project" value="InterPro"/>
</dbReference>
<dbReference type="OrthoDB" id="9800855at2"/>
<dbReference type="GO" id="GO:0034039">
    <property type="term" value="F:8-oxo-7,8-dihydroguanine DNA N-glycosylase activity"/>
    <property type="evidence" value="ECO:0007669"/>
    <property type="project" value="TreeGrafter"/>
</dbReference>
<evidence type="ECO:0000256" key="11">
    <source>
        <dbReference type="ARBA" id="ARBA00023295"/>
    </source>
</evidence>
<dbReference type="RefSeq" id="WP_103239960.1">
    <property type="nucleotide sequence ID" value="NZ_OFSM01000012.1"/>
</dbReference>
<evidence type="ECO:0000259" key="13">
    <source>
        <dbReference type="PROSITE" id="PS51066"/>
    </source>
</evidence>
<evidence type="ECO:0000313" key="15">
    <source>
        <dbReference type="Proteomes" id="UP000236311"/>
    </source>
</evidence>
<dbReference type="SUPFAM" id="SSF81624">
    <property type="entry name" value="N-terminal domain of MutM-like DNA repair proteins"/>
    <property type="match status" value="1"/>
</dbReference>
<evidence type="ECO:0000256" key="1">
    <source>
        <dbReference type="ARBA" id="ARBA00009409"/>
    </source>
</evidence>